<keyword evidence="2" id="KW-0479">Metal-binding</keyword>
<dbReference type="Proteomes" id="UP000239560">
    <property type="component" value="Unassembled WGS sequence"/>
</dbReference>
<comment type="caution">
    <text evidence="4">The sequence shown here is derived from an EMBL/GenBank/DDBJ whole genome shotgun (WGS) entry which is preliminary data.</text>
</comment>
<dbReference type="PANTHER" id="PTHR12857">
    <property type="entry name" value="CXXC MOTIF CONTAINING ZINC BINDING PROTEIN"/>
    <property type="match status" value="1"/>
</dbReference>
<evidence type="ECO:0000256" key="2">
    <source>
        <dbReference type="ARBA" id="ARBA00022723"/>
    </source>
</evidence>
<evidence type="ECO:0000256" key="3">
    <source>
        <dbReference type="ARBA" id="ARBA00022833"/>
    </source>
</evidence>
<gene>
    <name evidence="4" type="ORF">AAT19DRAFT_13799</name>
</gene>
<dbReference type="PANTHER" id="PTHR12857:SF0">
    <property type="entry name" value="CXXC MOTIF CONTAINING ZINC BINDING PROTEIN"/>
    <property type="match status" value="1"/>
</dbReference>
<evidence type="ECO:0000313" key="4">
    <source>
        <dbReference type="EMBL" id="PRQ74777.1"/>
    </source>
</evidence>
<accession>A0A2T0A9S7</accession>
<keyword evidence="3" id="KW-0862">Zinc</keyword>
<dbReference type="AlphaFoldDB" id="A0A2T0A9S7"/>
<protein>
    <recommendedName>
        <fullName evidence="6">DUF866-domain-containing protein</fullName>
    </recommendedName>
</protein>
<dbReference type="EMBL" id="LCTV02000005">
    <property type="protein sequence ID" value="PRQ74777.1"/>
    <property type="molecule type" value="Genomic_DNA"/>
</dbReference>
<evidence type="ECO:0000313" key="5">
    <source>
        <dbReference type="Proteomes" id="UP000239560"/>
    </source>
</evidence>
<comment type="similarity">
    <text evidence="1">Belongs to the UPF0587 family.</text>
</comment>
<organism evidence="4 5">
    <name type="scientific">Rhodotorula toruloides</name>
    <name type="common">Yeast</name>
    <name type="synonym">Rhodosporidium toruloides</name>
    <dbReference type="NCBI Taxonomy" id="5286"/>
    <lineage>
        <taxon>Eukaryota</taxon>
        <taxon>Fungi</taxon>
        <taxon>Dikarya</taxon>
        <taxon>Basidiomycota</taxon>
        <taxon>Pucciniomycotina</taxon>
        <taxon>Microbotryomycetes</taxon>
        <taxon>Sporidiobolales</taxon>
        <taxon>Sporidiobolaceae</taxon>
        <taxon>Rhodotorula</taxon>
    </lineage>
</organism>
<sequence length="191" mass="21465">MRPCSLWLLLARPPRLHQLNALGRLQKLAVQLKATLEGLTDLKPIGDNFNWLFKVRCSGCREEHPNWMGIDATETRDISGSRGEANLVWRCQLCKKESNVSFDDSFKRSSASYTAEDSEEQRFATLAVLECRGCELTEFDPKGVWSAKGAESGTVFDEVEISKDEPEWSDYDEKAGAGVSIMEVETRISRA</sequence>
<proteinExistence type="inferred from homology"/>
<dbReference type="Pfam" id="PF05907">
    <property type="entry name" value="CXXC_Zn-b_euk"/>
    <property type="match status" value="1"/>
</dbReference>
<dbReference type="GO" id="GO:0008270">
    <property type="term" value="F:zinc ion binding"/>
    <property type="evidence" value="ECO:0007669"/>
    <property type="project" value="TreeGrafter"/>
</dbReference>
<dbReference type="OrthoDB" id="10248838at2759"/>
<name>A0A2T0A9S7_RHOTO</name>
<reference evidence="4 5" key="1">
    <citation type="journal article" date="2018" name="Elife">
        <title>Functional genomics of lipid metabolism in the oleaginous yeast Rhodosporidium toruloides.</title>
        <authorList>
            <person name="Coradetti S.T."/>
            <person name="Pinel D."/>
            <person name="Geiselman G."/>
            <person name="Ito M."/>
            <person name="Mondo S."/>
            <person name="Reilly M.C."/>
            <person name="Cheng Y.F."/>
            <person name="Bauer S."/>
            <person name="Grigoriev I."/>
            <person name="Gladden J.M."/>
            <person name="Simmons B.A."/>
            <person name="Brem R."/>
            <person name="Arkin A.P."/>
            <person name="Skerker J.M."/>
        </authorList>
    </citation>
    <scope>NUCLEOTIDE SEQUENCE [LARGE SCALE GENOMIC DNA]</scope>
    <source>
        <strain evidence="4 5">NBRC 0880</strain>
    </source>
</reference>
<dbReference type="InterPro" id="IPR008584">
    <property type="entry name" value="CXXC_Zn-binding_euk"/>
</dbReference>
<evidence type="ECO:0000256" key="1">
    <source>
        <dbReference type="ARBA" id="ARBA00007818"/>
    </source>
</evidence>
<evidence type="ECO:0008006" key="6">
    <source>
        <dbReference type="Google" id="ProtNLM"/>
    </source>
</evidence>
<dbReference type="SUPFAM" id="SSF141678">
    <property type="entry name" value="MAL13P1.257-like"/>
    <property type="match status" value="1"/>
</dbReference>